<feature type="domain" description="FAD-dependent oxidoreductase 2 FAD-binding" evidence="5">
    <location>
        <begin position="72"/>
        <end position="537"/>
    </location>
</feature>
<dbReference type="InterPro" id="IPR006311">
    <property type="entry name" value="TAT_signal"/>
</dbReference>
<dbReference type="GO" id="GO:0008202">
    <property type="term" value="P:steroid metabolic process"/>
    <property type="evidence" value="ECO:0007669"/>
    <property type="project" value="UniProtKB-ARBA"/>
</dbReference>
<dbReference type="SUPFAM" id="SSF51905">
    <property type="entry name" value="FAD/NAD(P)-binding domain"/>
    <property type="match status" value="1"/>
</dbReference>
<accession>A0A3N0IVF4</accession>
<keyword evidence="8" id="KW-1185">Reference proteome</keyword>
<reference evidence="9" key="2">
    <citation type="submission" date="2018-05" db="EMBL/GenBank/DDBJ databases">
        <title>Genome Sequencing of selected type strains of the family Eggerthellaceae.</title>
        <authorList>
            <person name="Danylec N."/>
            <person name="Stoll D.A."/>
            <person name="Doetsch A."/>
            <person name="Huch M."/>
        </authorList>
    </citation>
    <scope>NUCLEOTIDE SEQUENCE [LARGE SCALE GENOMIC DNA]</scope>
    <source>
        <strain evidence="9">DSM 16107</strain>
    </source>
</reference>
<dbReference type="PRINTS" id="PR00411">
    <property type="entry name" value="PNDRDTASEI"/>
</dbReference>
<evidence type="ECO:0000256" key="2">
    <source>
        <dbReference type="ARBA" id="ARBA00022630"/>
    </source>
</evidence>
<evidence type="ECO:0000313" key="6">
    <source>
        <dbReference type="EMBL" id="RDB71814.1"/>
    </source>
</evidence>
<evidence type="ECO:0000256" key="3">
    <source>
        <dbReference type="ARBA" id="ARBA00022827"/>
    </source>
</evidence>
<dbReference type="Gene3D" id="3.90.700.10">
    <property type="entry name" value="Succinate dehydrogenase/fumarate reductase flavoprotein, catalytic domain"/>
    <property type="match status" value="1"/>
</dbReference>
<dbReference type="Gene3D" id="3.50.50.60">
    <property type="entry name" value="FAD/NAD(P)-binding domain"/>
    <property type="match status" value="1"/>
</dbReference>
<dbReference type="PANTHER" id="PTHR43400">
    <property type="entry name" value="FUMARATE REDUCTASE"/>
    <property type="match status" value="1"/>
</dbReference>
<dbReference type="PROSITE" id="PS51257">
    <property type="entry name" value="PROKAR_LIPOPROTEIN"/>
    <property type="match status" value="1"/>
</dbReference>
<evidence type="ECO:0000256" key="1">
    <source>
        <dbReference type="ARBA" id="ARBA00001974"/>
    </source>
</evidence>
<comment type="cofactor">
    <cofactor evidence="1">
        <name>FAD</name>
        <dbReference type="ChEBI" id="CHEBI:57692"/>
    </cofactor>
</comment>
<keyword evidence="3" id="KW-0274">FAD</keyword>
<dbReference type="PANTHER" id="PTHR43400:SF10">
    <property type="entry name" value="3-OXOSTEROID 1-DEHYDROGENASE"/>
    <property type="match status" value="1"/>
</dbReference>
<keyword evidence="2" id="KW-0285">Flavoprotein</keyword>
<dbReference type="InterPro" id="IPR050315">
    <property type="entry name" value="FAD-oxidoreductase_2"/>
</dbReference>
<gene>
    <name evidence="6" type="ORF">C1876_00485</name>
    <name evidence="7" type="ORF">DMP09_12095</name>
</gene>
<evidence type="ECO:0000259" key="5">
    <source>
        <dbReference type="Pfam" id="PF00890"/>
    </source>
</evidence>
<dbReference type="GO" id="GO:0033765">
    <property type="term" value="F:steroid dehydrogenase activity, acting on the CH-CH group of donors"/>
    <property type="evidence" value="ECO:0007669"/>
    <property type="project" value="UniProtKB-ARBA"/>
</dbReference>
<sequence length="567" mass="60251">MGTKGMLSRRGFLGLGALVAAGTATVGLASCAPQSAADAKKEASAVEGAAVDWLGAPEEIAESAIVETVEADVVVVGGGNGGMFAAAAAAEEGARVVLLEKTPQIGANCREWIGALGSSMQAEKGVEVDKNEVIEQLCFYASHRCDQRLIRLWADHSGETVDWLDDVVREQDSNAYVFLETDTGVGDHGSYRTYAMQHNVQNDDEKLKSLNFVARKLDDLGVEVRVSTAMEQLERADGGQGRVTGVIAKSSEGMVRFNASKGVIVATGGYCANLDMMTAKNKVAVDHCTALEAPGESNYGDGIRAALWAGAAMDEQPTVMVFDRGGVPAGAKGGCAYTQPGIMTHIGSQPFLKVNKDGERFCNESVPYDFMYAAGSLERDGVYCEVWDANWVEQVEQFHTLACSRIIPSPTGGQVQIFNVESETGMIEETLIPAGVVVESDTLEGLASKLQVPEEAFVKTVERYNELCALGKDEDFGKESYRMLPIDTPPYRAATIGGQLLCTLDGLRVNADLQVLDSNHDPIPGLYAAGNDSGGFFANNYPELLPGIACGRTITFGRLAGKTVAGL</sequence>
<evidence type="ECO:0000313" key="7">
    <source>
        <dbReference type="EMBL" id="RNM40925.1"/>
    </source>
</evidence>
<dbReference type="SUPFAM" id="SSF56425">
    <property type="entry name" value="Succinate dehydrogenase/fumarate reductase flavoprotein, catalytic domain"/>
    <property type="match status" value="1"/>
</dbReference>
<reference evidence="6 8" key="1">
    <citation type="journal article" date="2018" name="Elife">
        <title>Discovery and characterization of a prevalent human gut bacterial enzyme sufficient for the inactivation of a family of plant toxins.</title>
        <authorList>
            <person name="Koppel N."/>
            <person name="Bisanz J.E."/>
            <person name="Pandelia M.E."/>
            <person name="Turnbaugh P.J."/>
            <person name="Balskus E.P."/>
        </authorList>
    </citation>
    <scope>NUCLEOTIDE SEQUENCE [LARGE SCALE GENOMIC DNA]</scope>
    <source>
        <strain evidence="6 8">DSM 16107</strain>
    </source>
</reference>
<dbReference type="PROSITE" id="PS51318">
    <property type="entry name" value="TAT"/>
    <property type="match status" value="1"/>
</dbReference>
<reference evidence="7" key="3">
    <citation type="journal article" date="2019" name="Microbiol. Resour. Announc.">
        <title>Draft Genome Sequences of Type Strains of Gordonibacter faecihominis, Paraeggerthella hongkongensis, Parvibacter caecicola,Slackia equolifaciens, Slackia faecicanis, and Slackia isoflavoniconvertens.</title>
        <authorList>
            <person name="Danylec N."/>
            <person name="Stoll D.A."/>
            <person name="Dotsch A."/>
            <person name="Huch M."/>
        </authorList>
    </citation>
    <scope>NUCLEOTIDE SEQUENCE</scope>
    <source>
        <strain evidence="7">DSM 16107</strain>
    </source>
</reference>
<dbReference type="InterPro" id="IPR036188">
    <property type="entry name" value="FAD/NAD-bd_sf"/>
</dbReference>
<organism evidence="7 9">
    <name type="scientific">Eggerthella sinensis</name>
    <dbReference type="NCBI Taxonomy" id="242230"/>
    <lineage>
        <taxon>Bacteria</taxon>
        <taxon>Bacillati</taxon>
        <taxon>Actinomycetota</taxon>
        <taxon>Coriobacteriia</taxon>
        <taxon>Eggerthellales</taxon>
        <taxon>Eggerthellaceae</taxon>
        <taxon>Eggerthella</taxon>
    </lineage>
</organism>
<dbReference type="EMBL" id="PPTT01000001">
    <property type="protein sequence ID" value="RDB71814.1"/>
    <property type="molecule type" value="Genomic_DNA"/>
</dbReference>
<name>A0A3N0IVF4_9ACTN</name>
<dbReference type="Proteomes" id="UP000253817">
    <property type="component" value="Unassembled WGS sequence"/>
</dbReference>
<dbReference type="EMBL" id="QICC01000057">
    <property type="protein sequence ID" value="RNM40925.1"/>
    <property type="molecule type" value="Genomic_DNA"/>
</dbReference>
<dbReference type="InterPro" id="IPR027477">
    <property type="entry name" value="Succ_DH/fumarate_Rdtase_cat_sf"/>
</dbReference>
<dbReference type="OrthoDB" id="353581at2"/>
<dbReference type="Pfam" id="PF00890">
    <property type="entry name" value="FAD_binding_2"/>
    <property type="match status" value="1"/>
</dbReference>
<evidence type="ECO:0000256" key="4">
    <source>
        <dbReference type="ARBA" id="ARBA00023002"/>
    </source>
</evidence>
<evidence type="ECO:0000313" key="9">
    <source>
        <dbReference type="Proteomes" id="UP000270112"/>
    </source>
</evidence>
<proteinExistence type="predicted"/>
<dbReference type="InterPro" id="IPR003953">
    <property type="entry name" value="FAD-dep_OxRdtase_2_FAD-bd"/>
</dbReference>
<protein>
    <submittedName>
        <fullName evidence="7">FAD-binding dehydrogenase</fullName>
    </submittedName>
</protein>
<comment type="caution">
    <text evidence="7">The sequence shown here is derived from an EMBL/GenBank/DDBJ whole genome shotgun (WGS) entry which is preliminary data.</text>
</comment>
<keyword evidence="4" id="KW-0560">Oxidoreductase</keyword>
<dbReference type="AlphaFoldDB" id="A0A3N0IVF4"/>
<dbReference type="Proteomes" id="UP000270112">
    <property type="component" value="Unassembled WGS sequence"/>
</dbReference>
<dbReference type="RefSeq" id="WP_114544761.1">
    <property type="nucleotide sequence ID" value="NZ_PPTT01000001.1"/>
</dbReference>
<evidence type="ECO:0000313" key="8">
    <source>
        <dbReference type="Proteomes" id="UP000253817"/>
    </source>
</evidence>